<keyword evidence="6" id="KW-0479">Metal-binding</keyword>
<evidence type="ECO:0000256" key="6">
    <source>
        <dbReference type="ARBA" id="ARBA00022723"/>
    </source>
</evidence>
<dbReference type="SUPFAM" id="SSF52141">
    <property type="entry name" value="Uracil-DNA glycosylase-like"/>
    <property type="match status" value="1"/>
</dbReference>
<feature type="region of interest" description="Disordered" evidence="12">
    <location>
        <begin position="47"/>
        <end position="68"/>
    </location>
</feature>
<sequence>MTRDACDLASDLDWETAAAMLAWQYDLGATEGIGDVPLNRYELEAAAPKPAPSAAHAPPAAPPAPAADPAAEARAIAAAAPDLAALRDAMAGFTLCELKRGARNTVFADGRAGARVMIIGEAPGRNEDIAGKPFVGQAGQFLDRMMAAIGLSRDAEDAAHGFYVTNVLPWRPPSDRDPTAEEVALMLPFLERHVALAQPDLLVVLGNTAARAVLGQGGITRLRGTWGQGFGRPVMPMCHPAHLLRHPLAKREAWSDLLQIKSRLR</sequence>
<evidence type="ECO:0000256" key="3">
    <source>
        <dbReference type="ARBA" id="ARBA00012030"/>
    </source>
</evidence>
<dbReference type="RefSeq" id="WP_211783858.1">
    <property type="nucleotide sequence ID" value="NZ_CP047289.1"/>
</dbReference>
<evidence type="ECO:0000256" key="11">
    <source>
        <dbReference type="ARBA" id="ARBA00023204"/>
    </source>
</evidence>
<keyword evidence="7" id="KW-0227">DNA damage</keyword>
<keyword evidence="9" id="KW-0408">Iron</keyword>
<dbReference type="CDD" id="cd10030">
    <property type="entry name" value="UDG-F4_TTUDGA_SPO1dp_like"/>
    <property type="match status" value="1"/>
</dbReference>
<dbReference type="AlphaFoldDB" id="A0A8J8SL45"/>
<evidence type="ECO:0000256" key="1">
    <source>
        <dbReference type="ARBA" id="ARBA00001400"/>
    </source>
</evidence>
<keyword evidence="5" id="KW-0004">4Fe-4S</keyword>
<evidence type="ECO:0000256" key="4">
    <source>
        <dbReference type="ARBA" id="ARBA00019403"/>
    </source>
</evidence>
<dbReference type="NCBIfam" id="TIGR00758">
    <property type="entry name" value="UDG_fam4"/>
    <property type="match status" value="1"/>
</dbReference>
<comment type="catalytic activity">
    <reaction evidence="1">
        <text>Hydrolyzes single-stranded DNA or mismatched double-stranded DNA and polynucleotides, releasing free uracil.</text>
        <dbReference type="EC" id="3.2.2.27"/>
    </reaction>
</comment>
<comment type="similarity">
    <text evidence="2">Belongs to the uracil-DNA glycosylase (UDG) superfamily. Type 4 (UDGa) family.</text>
</comment>
<dbReference type="PANTHER" id="PTHR33693">
    <property type="entry name" value="TYPE-5 URACIL-DNA GLYCOSYLASE"/>
    <property type="match status" value="1"/>
</dbReference>
<dbReference type="GO" id="GO:0004844">
    <property type="term" value="F:uracil DNA N-glycosylase activity"/>
    <property type="evidence" value="ECO:0007669"/>
    <property type="project" value="UniProtKB-EC"/>
</dbReference>
<dbReference type="EMBL" id="CP047289">
    <property type="protein sequence ID" value="QUS36640.1"/>
    <property type="molecule type" value="Genomic_DNA"/>
</dbReference>
<dbReference type="Pfam" id="PF03167">
    <property type="entry name" value="UDG"/>
    <property type="match status" value="1"/>
</dbReference>
<dbReference type="EC" id="3.2.2.27" evidence="3"/>
<keyword evidence="8" id="KW-0378">Hydrolase</keyword>
<evidence type="ECO:0000313" key="15">
    <source>
        <dbReference type="Proteomes" id="UP000679284"/>
    </source>
</evidence>
<dbReference type="SMART" id="SM00987">
    <property type="entry name" value="UreE_C"/>
    <property type="match status" value="1"/>
</dbReference>
<dbReference type="InterPro" id="IPR005273">
    <property type="entry name" value="Ura-DNA_glyco_family4"/>
</dbReference>
<dbReference type="KEGG" id="fap:GR316_10415"/>
<evidence type="ECO:0000256" key="8">
    <source>
        <dbReference type="ARBA" id="ARBA00022801"/>
    </source>
</evidence>
<dbReference type="GO" id="GO:0051539">
    <property type="term" value="F:4 iron, 4 sulfur cluster binding"/>
    <property type="evidence" value="ECO:0007669"/>
    <property type="project" value="UniProtKB-KW"/>
</dbReference>
<evidence type="ECO:0000256" key="10">
    <source>
        <dbReference type="ARBA" id="ARBA00023014"/>
    </source>
</evidence>
<keyword evidence="11" id="KW-0234">DNA repair</keyword>
<reference evidence="14" key="1">
    <citation type="submission" date="2020-01" db="EMBL/GenBank/DDBJ databases">
        <authorList>
            <person name="Yang Y."/>
            <person name="Kwon Y.M."/>
        </authorList>
    </citation>
    <scope>NUCLEOTIDE SEQUENCE</scope>
    <source>
        <strain evidence="14">PG104</strain>
    </source>
</reference>
<dbReference type="Gene3D" id="3.40.470.10">
    <property type="entry name" value="Uracil-DNA glycosylase-like domain"/>
    <property type="match status" value="1"/>
</dbReference>
<evidence type="ECO:0000259" key="13">
    <source>
        <dbReference type="SMART" id="SM00986"/>
    </source>
</evidence>
<name>A0A8J8SL45_9RHOB</name>
<accession>A0A8J8SL45</accession>
<protein>
    <recommendedName>
        <fullName evidence="4">Type-4 uracil-DNA glycosylase</fullName>
        <ecNumber evidence="3">3.2.2.27</ecNumber>
    </recommendedName>
</protein>
<dbReference type="SMART" id="SM00986">
    <property type="entry name" value="UDG"/>
    <property type="match status" value="1"/>
</dbReference>
<evidence type="ECO:0000256" key="12">
    <source>
        <dbReference type="SAM" id="MobiDB-lite"/>
    </source>
</evidence>
<feature type="compositionally biased region" description="Low complexity" evidence="12">
    <location>
        <begin position="47"/>
        <end position="58"/>
    </location>
</feature>
<dbReference type="InterPro" id="IPR036895">
    <property type="entry name" value="Uracil-DNA_glycosylase-like_sf"/>
</dbReference>
<organism evidence="14 15">
    <name type="scientific">Falsirhodobacter algicola</name>
    <dbReference type="NCBI Taxonomy" id="2692330"/>
    <lineage>
        <taxon>Bacteria</taxon>
        <taxon>Pseudomonadati</taxon>
        <taxon>Pseudomonadota</taxon>
        <taxon>Alphaproteobacteria</taxon>
        <taxon>Rhodobacterales</taxon>
        <taxon>Paracoccaceae</taxon>
        <taxon>Falsirhodobacter</taxon>
    </lineage>
</organism>
<evidence type="ECO:0000313" key="14">
    <source>
        <dbReference type="EMBL" id="QUS36640.1"/>
    </source>
</evidence>
<keyword evidence="15" id="KW-1185">Reference proteome</keyword>
<dbReference type="Proteomes" id="UP000679284">
    <property type="component" value="Chromosome"/>
</dbReference>
<dbReference type="GO" id="GO:0046872">
    <property type="term" value="F:metal ion binding"/>
    <property type="evidence" value="ECO:0007669"/>
    <property type="project" value="UniProtKB-KW"/>
</dbReference>
<dbReference type="PANTHER" id="PTHR33693:SF1">
    <property type="entry name" value="TYPE-4 URACIL-DNA GLYCOSYLASE"/>
    <property type="match status" value="1"/>
</dbReference>
<dbReference type="InterPro" id="IPR051536">
    <property type="entry name" value="UDG_Type-4/5"/>
</dbReference>
<gene>
    <name evidence="14" type="ORF">GR316_10415</name>
</gene>
<dbReference type="GO" id="GO:0006281">
    <property type="term" value="P:DNA repair"/>
    <property type="evidence" value="ECO:0007669"/>
    <property type="project" value="UniProtKB-KW"/>
</dbReference>
<evidence type="ECO:0000256" key="2">
    <source>
        <dbReference type="ARBA" id="ARBA00006521"/>
    </source>
</evidence>
<evidence type="ECO:0000256" key="9">
    <source>
        <dbReference type="ARBA" id="ARBA00023004"/>
    </source>
</evidence>
<evidence type="ECO:0000256" key="5">
    <source>
        <dbReference type="ARBA" id="ARBA00022485"/>
    </source>
</evidence>
<evidence type="ECO:0000256" key="7">
    <source>
        <dbReference type="ARBA" id="ARBA00022763"/>
    </source>
</evidence>
<proteinExistence type="inferred from homology"/>
<keyword evidence="10" id="KW-0411">Iron-sulfur</keyword>
<dbReference type="InterPro" id="IPR005122">
    <property type="entry name" value="Uracil-DNA_glycosylase-like"/>
</dbReference>
<feature type="domain" description="Uracil-DNA glycosylase-like" evidence="13">
    <location>
        <begin position="107"/>
        <end position="258"/>
    </location>
</feature>